<organism evidence="1 2">
    <name type="scientific">Frigidibacter mobilis</name>
    <dbReference type="NCBI Taxonomy" id="1335048"/>
    <lineage>
        <taxon>Bacteria</taxon>
        <taxon>Pseudomonadati</taxon>
        <taxon>Pseudomonadota</taxon>
        <taxon>Alphaproteobacteria</taxon>
        <taxon>Rhodobacterales</taxon>
        <taxon>Paracoccaceae</taxon>
        <taxon>Frigidibacter</taxon>
    </lineage>
</organism>
<keyword evidence="2" id="KW-1185">Reference proteome</keyword>
<reference evidence="1 2" key="1">
    <citation type="submission" date="2015-09" db="EMBL/GenBank/DDBJ databases">
        <title>Complete genome sequence of Defluviimonas alba cai42t isolated from an oilfield in Xinjiang.</title>
        <authorList>
            <person name="Geng S."/>
            <person name="Pan X."/>
            <person name="Wu X."/>
        </authorList>
    </citation>
    <scope>NUCLEOTIDE SEQUENCE [LARGE SCALE GENOMIC DNA]</scope>
    <source>
        <strain evidence="2">cai42</strain>
    </source>
</reference>
<evidence type="ECO:0000313" key="2">
    <source>
        <dbReference type="Proteomes" id="UP000076128"/>
    </source>
</evidence>
<dbReference type="STRING" id="1335048.AKL17_2150"/>
<dbReference type="AlphaFoldDB" id="A0A159Z2W7"/>
<dbReference type="KEGG" id="daa:AKL17_2150"/>
<dbReference type="OrthoDB" id="7689238at2"/>
<dbReference type="Proteomes" id="UP000076128">
    <property type="component" value="Chromosome"/>
</dbReference>
<dbReference type="PROSITE" id="PS51257">
    <property type="entry name" value="PROKAR_LIPOPROTEIN"/>
    <property type="match status" value="1"/>
</dbReference>
<protein>
    <submittedName>
        <fullName evidence="1">Lipoprotein</fullName>
    </submittedName>
</protein>
<accession>A0A159Z2W7</accession>
<proteinExistence type="predicted"/>
<dbReference type="EMBL" id="CP012661">
    <property type="protein sequence ID" value="AMY69396.1"/>
    <property type="molecule type" value="Genomic_DNA"/>
</dbReference>
<dbReference type="RefSeq" id="WP_066813076.1">
    <property type="nucleotide sequence ID" value="NZ_CP012661.1"/>
</dbReference>
<name>A0A159Z2W7_9RHOB</name>
<gene>
    <name evidence="1" type="ORF">AKL17_2150</name>
</gene>
<keyword evidence="1" id="KW-0449">Lipoprotein</keyword>
<evidence type="ECO:0000313" key="1">
    <source>
        <dbReference type="EMBL" id="AMY69396.1"/>
    </source>
</evidence>
<sequence length="103" mass="10940">MTRFPAIPLIAAALLAACTQDPGFVGVPGIREAEAHEVGACRYLSNISMTPGVYGPLLAEQGLRYARNKVKEDAIAAGANTVVFEKVTPGTDVYQVRAVAYRC</sequence>